<protein>
    <submittedName>
        <fullName evidence="1">Uncharacterized protein</fullName>
    </submittedName>
</protein>
<evidence type="ECO:0000313" key="2">
    <source>
        <dbReference type="Proteomes" id="UP000032142"/>
    </source>
</evidence>
<sequence length="20" mass="2297">MACIGWIIFCNAGFLVYVYI</sequence>
<keyword evidence="2" id="KW-1185">Reference proteome</keyword>
<evidence type="ECO:0000313" key="1">
    <source>
        <dbReference type="EMBL" id="KHF97279.1"/>
    </source>
</evidence>
<dbReference type="Proteomes" id="UP000032142">
    <property type="component" value="Unassembled WGS sequence"/>
</dbReference>
<proteinExistence type="predicted"/>
<dbReference type="EMBL" id="JRRC01001776">
    <property type="protein sequence ID" value="KHF97279.1"/>
    <property type="molecule type" value="Genomic_DNA"/>
</dbReference>
<comment type="caution">
    <text evidence="1">The sequence shown here is derived from an EMBL/GenBank/DDBJ whole genome shotgun (WGS) entry which is preliminary data.</text>
</comment>
<organism evidence="1 2">
    <name type="scientific">Gossypium arboreum</name>
    <name type="common">Tree cotton</name>
    <name type="synonym">Gossypium nanking</name>
    <dbReference type="NCBI Taxonomy" id="29729"/>
    <lineage>
        <taxon>Eukaryota</taxon>
        <taxon>Viridiplantae</taxon>
        <taxon>Streptophyta</taxon>
        <taxon>Embryophyta</taxon>
        <taxon>Tracheophyta</taxon>
        <taxon>Spermatophyta</taxon>
        <taxon>Magnoliopsida</taxon>
        <taxon>eudicotyledons</taxon>
        <taxon>Gunneridae</taxon>
        <taxon>Pentapetalae</taxon>
        <taxon>rosids</taxon>
        <taxon>malvids</taxon>
        <taxon>Malvales</taxon>
        <taxon>Malvaceae</taxon>
        <taxon>Malvoideae</taxon>
        <taxon>Gossypium</taxon>
    </lineage>
</organism>
<reference evidence="2" key="1">
    <citation type="submission" date="2014-09" db="EMBL/GenBank/DDBJ databases">
        <authorList>
            <person name="Mudge J."/>
            <person name="Ramaraj T."/>
            <person name="Lindquist I.E."/>
            <person name="Bharti A.K."/>
            <person name="Sundararajan A."/>
            <person name="Cameron C.T."/>
            <person name="Woodward J.E."/>
            <person name="May G.D."/>
            <person name="Brubaker C."/>
            <person name="Broadhvest J."/>
            <person name="Wilkins T.A."/>
        </authorList>
    </citation>
    <scope>NUCLEOTIDE SEQUENCE</scope>
    <source>
        <strain evidence="2">cv. AKA8401</strain>
    </source>
</reference>
<accession>A0A0B0M9B9</accession>
<gene>
    <name evidence="1" type="ORF">F383_36659</name>
</gene>
<name>A0A0B0M9B9_GOSAR</name>
<dbReference type="AlphaFoldDB" id="A0A0B0M9B9"/>